<feature type="region of interest" description="Disordered" evidence="1">
    <location>
        <begin position="84"/>
        <end position="182"/>
    </location>
</feature>
<accession>A0A8E0S6C1</accession>
<evidence type="ECO:0000256" key="2">
    <source>
        <dbReference type="SAM" id="Phobius"/>
    </source>
</evidence>
<comment type="caution">
    <text evidence="3">The sequence shown here is derived from an EMBL/GenBank/DDBJ whole genome shotgun (WGS) entry which is preliminary data.</text>
</comment>
<sequence>METVRYWFCTTCIVLLICIIKRWKGYTYFLILRDASFLGNVIRRDASHSQAVKIKDLLKITINYFRRLRTADHAFREIATPNRTDEANISRDKKSKPRDCKSSDNLDADLDKSHSAWLDDDDYRSPVSDDPDSSLDDDDENDSDDDLDDDDDGDDDDDDDDDDGSDKCASDVALANELPLLS</sequence>
<name>A0A8E0S6C1_9TREM</name>
<organism evidence="3 4">
    <name type="scientific">Fasciolopsis buskii</name>
    <dbReference type="NCBI Taxonomy" id="27845"/>
    <lineage>
        <taxon>Eukaryota</taxon>
        <taxon>Metazoa</taxon>
        <taxon>Spiralia</taxon>
        <taxon>Lophotrochozoa</taxon>
        <taxon>Platyhelminthes</taxon>
        <taxon>Trematoda</taxon>
        <taxon>Digenea</taxon>
        <taxon>Plagiorchiida</taxon>
        <taxon>Echinostomata</taxon>
        <taxon>Echinostomatoidea</taxon>
        <taxon>Fasciolidae</taxon>
        <taxon>Fasciolopsis</taxon>
    </lineage>
</organism>
<proteinExistence type="predicted"/>
<reference evidence="3" key="1">
    <citation type="submission" date="2019-05" db="EMBL/GenBank/DDBJ databases">
        <title>Annotation for the trematode Fasciolopsis buski.</title>
        <authorList>
            <person name="Choi Y.-J."/>
        </authorList>
    </citation>
    <scope>NUCLEOTIDE SEQUENCE</scope>
    <source>
        <strain evidence="3">HT</strain>
        <tissue evidence="3">Whole worm</tissue>
    </source>
</reference>
<keyword evidence="4" id="KW-1185">Reference proteome</keyword>
<dbReference type="Proteomes" id="UP000728185">
    <property type="component" value="Unassembled WGS sequence"/>
</dbReference>
<dbReference type="EMBL" id="LUCM01002145">
    <property type="protein sequence ID" value="KAA0197770.1"/>
    <property type="molecule type" value="Genomic_DNA"/>
</dbReference>
<keyword evidence="2" id="KW-0472">Membrane</keyword>
<feature type="compositionally biased region" description="Basic and acidic residues" evidence="1">
    <location>
        <begin position="84"/>
        <end position="114"/>
    </location>
</feature>
<gene>
    <name evidence="3" type="ORF">FBUS_02936</name>
</gene>
<keyword evidence="2" id="KW-1133">Transmembrane helix</keyword>
<evidence type="ECO:0000313" key="4">
    <source>
        <dbReference type="Proteomes" id="UP000728185"/>
    </source>
</evidence>
<keyword evidence="2" id="KW-0812">Transmembrane</keyword>
<feature type="transmembrane region" description="Helical" evidence="2">
    <location>
        <begin position="6"/>
        <end position="23"/>
    </location>
</feature>
<feature type="compositionally biased region" description="Acidic residues" evidence="1">
    <location>
        <begin position="129"/>
        <end position="164"/>
    </location>
</feature>
<evidence type="ECO:0000256" key="1">
    <source>
        <dbReference type="SAM" id="MobiDB-lite"/>
    </source>
</evidence>
<dbReference type="AlphaFoldDB" id="A0A8E0S6C1"/>
<evidence type="ECO:0000313" key="3">
    <source>
        <dbReference type="EMBL" id="KAA0197770.1"/>
    </source>
</evidence>
<protein>
    <submittedName>
        <fullName evidence="3">Uncharacterized protein</fullName>
    </submittedName>
</protein>